<feature type="compositionally biased region" description="Basic and acidic residues" evidence="1">
    <location>
        <begin position="128"/>
        <end position="159"/>
    </location>
</feature>
<evidence type="ECO:0000313" key="3">
    <source>
        <dbReference type="Proteomes" id="UP001419268"/>
    </source>
</evidence>
<comment type="caution">
    <text evidence="2">The sequence shown here is derived from an EMBL/GenBank/DDBJ whole genome shotgun (WGS) entry which is preliminary data.</text>
</comment>
<reference evidence="2 3" key="1">
    <citation type="submission" date="2024-01" db="EMBL/GenBank/DDBJ databases">
        <title>Genome assemblies of Stephania.</title>
        <authorList>
            <person name="Yang L."/>
        </authorList>
    </citation>
    <scope>NUCLEOTIDE SEQUENCE [LARGE SCALE GENOMIC DNA]</scope>
    <source>
        <strain evidence="2">JXDWG</strain>
        <tissue evidence="2">Leaf</tissue>
    </source>
</reference>
<keyword evidence="3" id="KW-1185">Reference proteome</keyword>
<gene>
    <name evidence="2" type="ORF">Scep_007249</name>
</gene>
<feature type="region of interest" description="Disordered" evidence="1">
    <location>
        <begin position="106"/>
        <end position="159"/>
    </location>
</feature>
<organism evidence="2 3">
    <name type="scientific">Stephania cephalantha</name>
    <dbReference type="NCBI Taxonomy" id="152367"/>
    <lineage>
        <taxon>Eukaryota</taxon>
        <taxon>Viridiplantae</taxon>
        <taxon>Streptophyta</taxon>
        <taxon>Embryophyta</taxon>
        <taxon>Tracheophyta</taxon>
        <taxon>Spermatophyta</taxon>
        <taxon>Magnoliopsida</taxon>
        <taxon>Ranunculales</taxon>
        <taxon>Menispermaceae</taxon>
        <taxon>Menispermoideae</taxon>
        <taxon>Cissampelideae</taxon>
        <taxon>Stephania</taxon>
    </lineage>
</organism>
<protein>
    <submittedName>
        <fullName evidence="2">Uncharacterized protein</fullName>
    </submittedName>
</protein>
<sequence length="159" mass="17265">MSMQKYAASSKVVADSLLAGPARRRFCTHHHKKDAHEEVTEEAVGEQWFAVGGDDDRWWSEATTKGVGRPQTATASQRQWRRDWWEEAVDATVRCEAAVDAAAVRAVEGDNDGDGFGGGGETGSEEDEGRRCGDSESALHDGGESVREKKQGVRGERSG</sequence>
<accession>A0AAP0PLL6</accession>
<dbReference type="EMBL" id="JBBNAG010000003">
    <property type="protein sequence ID" value="KAK9148492.1"/>
    <property type="molecule type" value="Genomic_DNA"/>
</dbReference>
<dbReference type="Proteomes" id="UP001419268">
    <property type="component" value="Unassembled WGS sequence"/>
</dbReference>
<proteinExistence type="predicted"/>
<name>A0AAP0PLL6_9MAGN</name>
<feature type="region of interest" description="Disordered" evidence="1">
    <location>
        <begin position="59"/>
        <end position="78"/>
    </location>
</feature>
<evidence type="ECO:0000256" key="1">
    <source>
        <dbReference type="SAM" id="MobiDB-lite"/>
    </source>
</evidence>
<dbReference type="AlphaFoldDB" id="A0AAP0PLL6"/>
<evidence type="ECO:0000313" key="2">
    <source>
        <dbReference type="EMBL" id="KAK9148492.1"/>
    </source>
</evidence>